<dbReference type="InterPro" id="IPR036390">
    <property type="entry name" value="WH_DNA-bd_sf"/>
</dbReference>
<organism evidence="4 5">
    <name type="scientific">Cuniculiplasma divulgatum</name>
    <dbReference type="NCBI Taxonomy" id="1673428"/>
    <lineage>
        <taxon>Archaea</taxon>
        <taxon>Methanobacteriati</taxon>
        <taxon>Thermoplasmatota</taxon>
        <taxon>Thermoplasmata</taxon>
        <taxon>Thermoplasmatales</taxon>
        <taxon>Cuniculiplasmataceae</taxon>
        <taxon>Cuniculiplasma</taxon>
    </lineage>
</organism>
<dbReference type="Gene3D" id="1.10.10.10">
    <property type="entry name" value="Winged helix-like DNA-binding domain superfamily/Winged helix DNA-binding domain"/>
    <property type="match status" value="1"/>
</dbReference>
<dbReference type="SUPFAM" id="SSF46785">
    <property type="entry name" value="Winged helix' DNA-binding domain"/>
    <property type="match status" value="1"/>
</dbReference>
<evidence type="ECO:0000313" key="4">
    <source>
        <dbReference type="EMBL" id="SIM79806.1"/>
    </source>
</evidence>
<dbReference type="InterPro" id="IPR021586">
    <property type="entry name" value="Tscrpt_reg_TrmB_C"/>
</dbReference>
<dbReference type="Gene3D" id="3.30.870.10">
    <property type="entry name" value="Endonuclease Chain A"/>
    <property type="match status" value="1"/>
</dbReference>
<feature type="domain" description="Transcription regulator TrmB N-terminal" evidence="2">
    <location>
        <begin position="9"/>
        <end position="75"/>
    </location>
</feature>
<dbReference type="InterPro" id="IPR036388">
    <property type="entry name" value="WH-like_DNA-bd_sf"/>
</dbReference>
<comment type="similarity">
    <text evidence="1">Belongs to the transcriptional regulator TrmB family.</text>
</comment>
<dbReference type="GeneID" id="41588885"/>
<dbReference type="EMBL" id="LT671858">
    <property type="protein sequence ID" value="SIM79806.1"/>
    <property type="molecule type" value="Genomic_DNA"/>
</dbReference>
<dbReference type="RefSeq" id="WP_148690064.1">
    <property type="nucleotide sequence ID" value="NZ_LT671858.1"/>
</dbReference>
<accession>A0A1N5W3C3</accession>
<protein>
    <submittedName>
        <fullName evidence="4">TrmB family transcriptional regulator</fullName>
    </submittedName>
</protein>
<dbReference type="CDD" id="cd00090">
    <property type="entry name" value="HTH_ARSR"/>
    <property type="match status" value="1"/>
</dbReference>
<dbReference type="AlphaFoldDB" id="A0A1N5W3C3"/>
<dbReference type="InterPro" id="IPR011991">
    <property type="entry name" value="ArsR-like_HTH"/>
</dbReference>
<evidence type="ECO:0000313" key="5">
    <source>
        <dbReference type="Proteomes" id="UP000195607"/>
    </source>
</evidence>
<dbReference type="Proteomes" id="UP000195607">
    <property type="component" value="Chromosome I"/>
</dbReference>
<evidence type="ECO:0000259" key="3">
    <source>
        <dbReference type="Pfam" id="PF11495"/>
    </source>
</evidence>
<gene>
    <name evidence="4" type="ORF">CSP5_1643</name>
</gene>
<dbReference type="PANTHER" id="PTHR34293">
    <property type="entry name" value="HTH-TYPE TRANSCRIPTIONAL REGULATOR TRMBL2"/>
    <property type="match status" value="1"/>
</dbReference>
<dbReference type="Pfam" id="PF01978">
    <property type="entry name" value="TrmB"/>
    <property type="match status" value="1"/>
</dbReference>
<sequence>MGSELFDILKDFGLTDYESRVMESLLLNDSLTPGEIVSISGIPQPRVYDVLGKLKEKGMVDESPGKKKMYRARDIEASLGMRVKELNTGIGRIKKIVQKTRTVNSSSKPYLWLMETEKVIINEMRKRIDSARDEIIISCSKTRLIRMRENLINAISRGVTVAIVIFPELDKKLLDDFRGAIIKVRNGMTSEVLITDRSMAIISVGKTMEMKDYALLNEEDEIIHITGYFFYHTIWEPSSIYSAPETLSKHTFRTTWLLCDALNMTYRVSDGIRCRLSGWRNGKEITVNGIINRVEIVNGLKHSIYIQTGKKTYSVGGKTAREEDIAMKEIEILS</sequence>
<dbReference type="Pfam" id="PF11495">
    <property type="entry name" value="Regulator_TrmB"/>
    <property type="match status" value="1"/>
</dbReference>
<feature type="domain" description="Transcription regulator TrmB C-terminal" evidence="3">
    <location>
        <begin position="110"/>
        <end position="332"/>
    </location>
</feature>
<dbReference type="CDD" id="cd09124">
    <property type="entry name" value="PLDc_like_TrmB_middle"/>
    <property type="match status" value="1"/>
</dbReference>
<evidence type="ECO:0000256" key="1">
    <source>
        <dbReference type="ARBA" id="ARBA00007287"/>
    </source>
</evidence>
<dbReference type="InterPro" id="IPR002831">
    <property type="entry name" value="Tscrpt_reg_TrmB_N"/>
</dbReference>
<dbReference type="PANTHER" id="PTHR34293:SF1">
    <property type="entry name" value="HTH-TYPE TRANSCRIPTIONAL REGULATOR TRMBL2"/>
    <property type="match status" value="1"/>
</dbReference>
<reference evidence="4 5" key="1">
    <citation type="submission" date="2016-04" db="EMBL/GenBank/DDBJ databases">
        <authorList>
            <person name="Evans L.H."/>
            <person name="Alamgir A."/>
            <person name="Owens N."/>
            <person name="Weber N.D."/>
            <person name="Virtaneva K."/>
            <person name="Barbian K."/>
            <person name="Babar A."/>
            <person name="Rosenke K."/>
        </authorList>
    </citation>
    <scope>NUCLEOTIDE SEQUENCE [LARGE SCALE GENOMIC DNA]</scope>
    <source>
        <strain evidence="5">S5(T) (JCM 30642 \VKM B-2941)</strain>
    </source>
</reference>
<evidence type="ECO:0000259" key="2">
    <source>
        <dbReference type="Pfam" id="PF01978"/>
    </source>
</evidence>
<dbReference type="SUPFAM" id="SSF159071">
    <property type="entry name" value="TrmB C-terminal domain-like"/>
    <property type="match status" value="1"/>
</dbReference>
<dbReference type="InterPro" id="IPR051797">
    <property type="entry name" value="TrmB-like"/>
</dbReference>
<name>A0A1N5W3C3_9ARCH</name>
<proteinExistence type="inferred from homology"/>